<keyword evidence="1" id="KW-1185">Reference proteome</keyword>
<dbReference type="WBParaSite" id="ALUE_0001655901-mRNA-1">
    <property type="protein sequence ID" value="ALUE_0001655901-mRNA-1"/>
    <property type="gene ID" value="ALUE_0001655901"/>
</dbReference>
<name>A0A0M3IEM0_ASCLU</name>
<dbReference type="Proteomes" id="UP000036681">
    <property type="component" value="Unplaced"/>
</dbReference>
<organism evidence="1 2">
    <name type="scientific">Ascaris lumbricoides</name>
    <name type="common">Giant roundworm</name>
    <dbReference type="NCBI Taxonomy" id="6252"/>
    <lineage>
        <taxon>Eukaryota</taxon>
        <taxon>Metazoa</taxon>
        <taxon>Ecdysozoa</taxon>
        <taxon>Nematoda</taxon>
        <taxon>Chromadorea</taxon>
        <taxon>Rhabditida</taxon>
        <taxon>Spirurina</taxon>
        <taxon>Ascaridomorpha</taxon>
        <taxon>Ascaridoidea</taxon>
        <taxon>Ascarididae</taxon>
        <taxon>Ascaris</taxon>
    </lineage>
</organism>
<protein>
    <submittedName>
        <fullName evidence="2">Nuclear receptor domain-containing protein</fullName>
    </submittedName>
</protein>
<dbReference type="AlphaFoldDB" id="A0A0M3IEM0"/>
<reference evidence="2" key="1">
    <citation type="submission" date="2017-02" db="UniProtKB">
        <authorList>
            <consortium name="WormBaseParasite"/>
        </authorList>
    </citation>
    <scope>IDENTIFICATION</scope>
</reference>
<accession>A0A0M3IEM0</accession>
<evidence type="ECO:0000313" key="1">
    <source>
        <dbReference type="Proteomes" id="UP000036681"/>
    </source>
</evidence>
<sequence>MEIFASTLYIIRTIPFTLQCKLFSVMSEASCSGFEPQAYLRDRCKKCFRLKSKHDELECKATAAPASPTSSVSTNCKVSST</sequence>
<proteinExistence type="predicted"/>
<evidence type="ECO:0000313" key="2">
    <source>
        <dbReference type="WBParaSite" id="ALUE_0001655901-mRNA-1"/>
    </source>
</evidence>